<dbReference type="Pfam" id="PF00753">
    <property type="entry name" value="Lactamase_B"/>
    <property type="match status" value="1"/>
</dbReference>
<dbReference type="RefSeq" id="WP_209353222.1">
    <property type="nucleotide sequence ID" value="NZ_JAGIYZ010000019.1"/>
</dbReference>
<gene>
    <name evidence="7" type="ORF">J5Y09_18055</name>
</gene>
<keyword evidence="3" id="KW-0479">Metal-binding</keyword>
<protein>
    <submittedName>
        <fullName evidence="7">N-acyl homoserine lactonase family protein</fullName>
    </submittedName>
</protein>
<evidence type="ECO:0000256" key="1">
    <source>
        <dbReference type="ARBA" id="ARBA00001947"/>
    </source>
</evidence>
<comment type="similarity">
    <text evidence="2">Belongs to the metallo-beta-lactamase superfamily.</text>
</comment>
<dbReference type="InterPro" id="IPR036866">
    <property type="entry name" value="RibonucZ/Hydroxyglut_hydro"/>
</dbReference>
<dbReference type="PANTHER" id="PTHR42978:SF7">
    <property type="entry name" value="METALLO-HYDROLASE RV2300C-RELATED"/>
    <property type="match status" value="1"/>
</dbReference>
<dbReference type="InterPro" id="IPR001279">
    <property type="entry name" value="Metallo-B-lactamas"/>
</dbReference>
<proteinExistence type="inferred from homology"/>
<organism evidence="7 8">
    <name type="scientific">Roseomonas nitratireducens</name>
    <dbReference type="NCBI Taxonomy" id="2820810"/>
    <lineage>
        <taxon>Bacteria</taxon>
        <taxon>Pseudomonadati</taxon>
        <taxon>Pseudomonadota</taxon>
        <taxon>Alphaproteobacteria</taxon>
        <taxon>Acetobacterales</taxon>
        <taxon>Roseomonadaceae</taxon>
        <taxon>Roseomonas</taxon>
    </lineage>
</organism>
<accession>A0ABS4AWR9</accession>
<dbReference type="SMART" id="SM00849">
    <property type="entry name" value="Lactamase_B"/>
    <property type="match status" value="1"/>
</dbReference>
<evidence type="ECO:0000256" key="3">
    <source>
        <dbReference type="ARBA" id="ARBA00022723"/>
    </source>
</evidence>
<evidence type="ECO:0000256" key="4">
    <source>
        <dbReference type="ARBA" id="ARBA00022801"/>
    </source>
</evidence>
<evidence type="ECO:0000313" key="8">
    <source>
        <dbReference type="Proteomes" id="UP000680815"/>
    </source>
</evidence>
<reference evidence="7 8" key="1">
    <citation type="submission" date="2021-03" db="EMBL/GenBank/DDBJ databases">
        <authorList>
            <person name="So Y."/>
        </authorList>
    </citation>
    <scope>NUCLEOTIDE SEQUENCE [LARGE SCALE GENOMIC DNA]</scope>
    <source>
        <strain evidence="7 8">PWR1</strain>
    </source>
</reference>
<dbReference type="SUPFAM" id="SSF56281">
    <property type="entry name" value="Metallo-hydrolase/oxidoreductase"/>
    <property type="match status" value="1"/>
</dbReference>
<comment type="cofactor">
    <cofactor evidence="1">
        <name>Zn(2+)</name>
        <dbReference type="ChEBI" id="CHEBI:29105"/>
    </cofactor>
</comment>
<keyword evidence="4" id="KW-0378">Hydrolase</keyword>
<keyword evidence="5" id="KW-0862">Zinc</keyword>
<dbReference type="InterPro" id="IPR051013">
    <property type="entry name" value="MBL_superfamily_lactonases"/>
</dbReference>
<dbReference type="CDD" id="cd07729">
    <property type="entry name" value="AHL_lactonase_MBL-fold"/>
    <property type="match status" value="1"/>
</dbReference>
<name>A0ABS4AWR9_9PROT</name>
<dbReference type="PANTHER" id="PTHR42978">
    <property type="entry name" value="QUORUM-QUENCHING LACTONASE YTNP-RELATED-RELATED"/>
    <property type="match status" value="1"/>
</dbReference>
<comment type="caution">
    <text evidence="7">The sequence shown here is derived from an EMBL/GenBank/DDBJ whole genome shotgun (WGS) entry which is preliminary data.</text>
</comment>
<keyword evidence="8" id="KW-1185">Reference proteome</keyword>
<dbReference type="Proteomes" id="UP000680815">
    <property type="component" value="Unassembled WGS sequence"/>
</dbReference>
<evidence type="ECO:0000256" key="2">
    <source>
        <dbReference type="ARBA" id="ARBA00007749"/>
    </source>
</evidence>
<feature type="domain" description="Metallo-beta-lactamase" evidence="6">
    <location>
        <begin position="36"/>
        <end position="238"/>
    </location>
</feature>
<dbReference type="Gene3D" id="3.60.15.10">
    <property type="entry name" value="Ribonuclease Z/Hydroxyacylglutathione hydrolase-like"/>
    <property type="match status" value="1"/>
</dbReference>
<evidence type="ECO:0000259" key="6">
    <source>
        <dbReference type="SMART" id="SM00849"/>
    </source>
</evidence>
<evidence type="ECO:0000256" key="5">
    <source>
        <dbReference type="ARBA" id="ARBA00022833"/>
    </source>
</evidence>
<dbReference type="EMBL" id="JAGIYZ010000019">
    <property type="protein sequence ID" value="MBP0465835.1"/>
    <property type="molecule type" value="Genomic_DNA"/>
</dbReference>
<sequence length="265" mass="29061">MSTWEAYAIRYGRHDRTAQTNHLLPLPDPHEAMPLDYYVWLLRGPGGREIVVDTGFDHELAAKRGRKLSRSVADCLTSMGTDPASVRDVIITHLHYDHAGSLGIFPNARFHLQEREMHFAVGRHMCVHAIRMPFEAEHVVAMVRALYADRVEFHEGDAEVAPGVTVHRVGGHSDGLQVVRVETARGPVVLASDAMHFYANALSGNPFPIIFDLGAMAAGWRTAKKLAGGEDSRVIPGHDPAVRDRFPAVPGQDGEVVALHLPPVG</sequence>
<evidence type="ECO:0000313" key="7">
    <source>
        <dbReference type="EMBL" id="MBP0465835.1"/>
    </source>
</evidence>